<evidence type="ECO:0000313" key="3">
    <source>
        <dbReference type="Proteomes" id="UP000070054"/>
    </source>
</evidence>
<proteinExistence type="predicted"/>
<dbReference type="PANTHER" id="PTHR14209:SF19">
    <property type="entry name" value="ISOAMYL ACETATE-HYDROLYZING ESTERASE 1 HOMOLOG"/>
    <property type="match status" value="1"/>
</dbReference>
<dbReference type="InterPro" id="IPR036514">
    <property type="entry name" value="SGNH_hydro_sf"/>
</dbReference>
<dbReference type="OrthoDB" id="671439at2759"/>
<protein>
    <submittedName>
        <fullName evidence="2">GDSL-like Lipase/Acylhydrolase</fullName>
    </submittedName>
</protein>
<dbReference type="SUPFAM" id="SSF52266">
    <property type="entry name" value="SGNH hydrolase"/>
    <property type="match status" value="1"/>
</dbReference>
<feature type="domain" description="SGNH hydrolase-type esterase" evidence="1">
    <location>
        <begin position="27"/>
        <end position="242"/>
    </location>
</feature>
<dbReference type="Gene3D" id="3.40.50.1110">
    <property type="entry name" value="SGNH hydrolase"/>
    <property type="match status" value="1"/>
</dbReference>
<gene>
    <name evidence="2" type="ORF">CNYM01_05036</name>
</gene>
<dbReference type="PANTHER" id="PTHR14209">
    <property type="entry name" value="ISOAMYL ACETATE-HYDROLYZING ESTERASE 1"/>
    <property type="match status" value="1"/>
</dbReference>
<keyword evidence="2" id="KW-0378">Hydrolase</keyword>
<dbReference type="AlphaFoldDB" id="A0A135TDQ2"/>
<dbReference type="InterPro" id="IPR013830">
    <property type="entry name" value="SGNH_hydro"/>
</dbReference>
<comment type="caution">
    <text evidence="2">The sequence shown here is derived from an EMBL/GenBank/DDBJ whole genome shotgun (WGS) entry which is preliminary data.</text>
</comment>
<organism evidence="2 3">
    <name type="scientific">Colletotrichum nymphaeae SA-01</name>
    <dbReference type="NCBI Taxonomy" id="1460502"/>
    <lineage>
        <taxon>Eukaryota</taxon>
        <taxon>Fungi</taxon>
        <taxon>Dikarya</taxon>
        <taxon>Ascomycota</taxon>
        <taxon>Pezizomycotina</taxon>
        <taxon>Sordariomycetes</taxon>
        <taxon>Hypocreomycetidae</taxon>
        <taxon>Glomerellales</taxon>
        <taxon>Glomerellaceae</taxon>
        <taxon>Colletotrichum</taxon>
        <taxon>Colletotrichum acutatum species complex</taxon>
    </lineage>
</organism>
<dbReference type="Proteomes" id="UP000070054">
    <property type="component" value="Unassembled WGS sequence"/>
</dbReference>
<reference evidence="2 3" key="1">
    <citation type="submission" date="2014-02" db="EMBL/GenBank/DDBJ databases">
        <title>The genome sequence of Colletotrichum nymphaeae SA-01.</title>
        <authorList>
            <person name="Baroncelli R."/>
            <person name="Thon M.R."/>
        </authorList>
    </citation>
    <scope>NUCLEOTIDE SEQUENCE [LARGE SCALE GENOMIC DNA]</scope>
    <source>
        <strain evidence="2 3">SA-01</strain>
    </source>
</reference>
<evidence type="ECO:0000259" key="1">
    <source>
        <dbReference type="Pfam" id="PF13472"/>
    </source>
</evidence>
<dbReference type="GO" id="GO:0016787">
    <property type="term" value="F:hydrolase activity"/>
    <property type="evidence" value="ECO:0007669"/>
    <property type="project" value="UniProtKB-KW"/>
</dbReference>
<name>A0A135TDQ2_9PEZI</name>
<evidence type="ECO:0000313" key="2">
    <source>
        <dbReference type="EMBL" id="KXH46239.1"/>
    </source>
</evidence>
<keyword evidence="3" id="KW-1185">Reference proteome</keyword>
<sequence length="278" mass="30548">MAVSDTGFTGTTRYLCLCKKPYPQVVLFGDSLFQGSVVTFEGFCFQAELQCHLNRRYDVVNRGFSGWNSANALKYLPEMFPPPSPSGPQLKYLLVLLGANDAVQPMHTTTQNVPLEEYKQNLIKIVTHPNITAHNPKILLVTPPPIDEIRITKLDLAWGHPKPTRTAKISAGYTQAARDVAAEVPGVISVDLWQALMDHAVAKTPGFKAGGPLLGTPELGEQGGLADLLPDGLHLSGEAYRVFYQTVLPHIGQEYVGLPDDDRTDYVFPDWRDLNPPA</sequence>
<dbReference type="EMBL" id="JEMN01001151">
    <property type="protein sequence ID" value="KXH46239.1"/>
    <property type="molecule type" value="Genomic_DNA"/>
</dbReference>
<dbReference type="InterPro" id="IPR045136">
    <property type="entry name" value="Iah1-like"/>
</dbReference>
<dbReference type="CDD" id="cd01838">
    <property type="entry name" value="Isoamyl_acetate_hydrolase_like"/>
    <property type="match status" value="1"/>
</dbReference>
<dbReference type="Pfam" id="PF13472">
    <property type="entry name" value="Lipase_GDSL_2"/>
    <property type="match status" value="1"/>
</dbReference>
<accession>A0A135TDQ2</accession>